<feature type="compositionally biased region" description="Polar residues" evidence="1">
    <location>
        <begin position="1"/>
        <end position="11"/>
    </location>
</feature>
<proteinExistence type="predicted"/>
<sequence length="244" mass="26220">MSSTEPAMSSTEPAMSSPEPAMPSTKPEVVLVGPWKTSSFPRDNEPTLWDALNSKADFKKVVDISEASALFNGNERSTVLVDHPWLVENTRAKERDEVINYVRTGGTLILSGGFASGANLGSVDKLFADLSLPWQFVEYRRKEYIVNTAMTQIDISGLHPSISLKSIQLANVAASDAVYLPDPSSRKEIDDPRQTMAAFGTSGEGKVGYVSDVNDEPETIPIVLAMCGLGGADKEVVPSVGQGQ</sequence>
<dbReference type="Proteomes" id="UP001305779">
    <property type="component" value="Unassembled WGS sequence"/>
</dbReference>
<feature type="region of interest" description="Disordered" evidence="1">
    <location>
        <begin position="1"/>
        <end position="26"/>
    </location>
</feature>
<feature type="compositionally biased region" description="Low complexity" evidence="1">
    <location>
        <begin position="12"/>
        <end position="24"/>
    </location>
</feature>
<name>A0ABR0F345_ZASCE</name>
<evidence type="ECO:0000256" key="1">
    <source>
        <dbReference type="SAM" id="MobiDB-lite"/>
    </source>
</evidence>
<accession>A0ABR0F345</accession>
<evidence type="ECO:0000313" key="3">
    <source>
        <dbReference type="Proteomes" id="UP001305779"/>
    </source>
</evidence>
<protein>
    <submittedName>
        <fullName evidence="2">Uncharacterized protein</fullName>
    </submittedName>
</protein>
<organism evidence="2 3">
    <name type="scientific">Zasmidium cellare</name>
    <name type="common">Wine cellar mold</name>
    <name type="synonym">Racodium cellare</name>
    <dbReference type="NCBI Taxonomy" id="395010"/>
    <lineage>
        <taxon>Eukaryota</taxon>
        <taxon>Fungi</taxon>
        <taxon>Dikarya</taxon>
        <taxon>Ascomycota</taxon>
        <taxon>Pezizomycotina</taxon>
        <taxon>Dothideomycetes</taxon>
        <taxon>Dothideomycetidae</taxon>
        <taxon>Mycosphaerellales</taxon>
        <taxon>Mycosphaerellaceae</taxon>
        <taxon>Zasmidium</taxon>
    </lineage>
</organism>
<evidence type="ECO:0000313" key="2">
    <source>
        <dbReference type="EMBL" id="KAK4507705.1"/>
    </source>
</evidence>
<dbReference type="EMBL" id="JAXOVC010000001">
    <property type="protein sequence ID" value="KAK4507705.1"/>
    <property type="molecule type" value="Genomic_DNA"/>
</dbReference>
<comment type="caution">
    <text evidence="2">The sequence shown here is derived from an EMBL/GenBank/DDBJ whole genome shotgun (WGS) entry which is preliminary data.</text>
</comment>
<reference evidence="2 3" key="1">
    <citation type="journal article" date="2023" name="G3 (Bethesda)">
        <title>A chromosome-level genome assembly of Zasmidium syzygii isolated from banana leaves.</title>
        <authorList>
            <person name="van Westerhoven A.C."/>
            <person name="Mehrabi R."/>
            <person name="Talebi R."/>
            <person name="Steentjes M.B.F."/>
            <person name="Corcolon B."/>
            <person name="Chong P.A."/>
            <person name="Kema G.H.J."/>
            <person name="Seidl M.F."/>
        </authorList>
    </citation>
    <scope>NUCLEOTIDE SEQUENCE [LARGE SCALE GENOMIC DNA]</scope>
    <source>
        <strain evidence="2 3">P124</strain>
    </source>
</reference>
<keyword evidence="3" id="KW-1185">Reference proteome</keyword>
<gene>
    <name evidence="2" type="ORF">PRZ48_001440</name>
</gene>